<dbReference type="Pfam" id="PF00970">
    <property type="entry name" value="FAD_binding_6"/>
    <property type="match status" value="1"/>
</dbReference>
<feature type="binding site" evidence="2">
    <location>
        <position position="224"/>
    </location>
    <ligand>
        <name>[2Fe-2S] cluster</name>
        <dbReference type="ChEBI" id="CHEBI:190135"/>
    </ligand>
</feature>
<dbReference type="InterPro" id="IPR017938">
    <property type="entry name" value="Riboflavin_synthase-like_b-brl"/>
</dbReference>
<dbReference type="InterPro" id="IPR017927">
    <property type="entry name" value="FAD-bd_FR_type"/>
</dbReference>
<dbReference type="CDD" id="cd06219">
    <property type="entry name" value="DHOD_e_trans_like1"/>
    <property type="match status" value="1"/>
</dbReference>
<dbReference type="GO" id="GO:0006221">
    <property type="term" value="P:pyrimidine nucleotide biosynthetic process"/>
    <property type="evidence" value="ECO:0007669"/>
    <property type="project" value="InterPro"/>
</dbReference>
<dbReference type="InterPro" id="IPR008333">
    <property type="entry name" value="Cbr1-like_FAD-bd_dom"/>
</dbReference>
<keyword evidence="2" id="KW-0408">Iron</keyword>
<dbReference type="Proteomes" id="UP000824094">
    <property type="component" value="Unassembled WGS sequence"/>
</dbReference>
<evidence type="ECO:0000259" key="3">
    <source>
        <dbReference type="PROSITE" id="PS51384"/>
    </source>
</evidence>
<dbReference type="GO" id="GO:0051537">
    <property type="term" value="F:2 iron, 2 sulfur cluster binding"/>
    <property type="evidence" value="ECO:0007669"/>
    <property type="project" value="UniProtKB-KW"/>
</dbReference>
<dbReference type="PANTHER" id="PTHR43513">
    <property type="entry name" value="DIHYDROOROTATE DEHYDROGENASE B (NAD(+)), ELECTRON TRANSFER SUBUNIT"/>
    <property type="match status" value="1"/>
</dbReference>
<comment type="caution">
    <text evidence="4">The sequence shown here is derived from an EMBL/GenBank/DDBJ whole genome shotgun (WGS) entry which is preliminary data.</text>
</comment>
<evidence type="ECO:0000313" key="5">
    <source>
        <dbReference type="Proteomes" id="UP000824094"/>
    </source>
</evidence>
<keyword evidence="2" id="KW-0001">2Fe-2S</keyword>
<protein>
    <submittedName>
        <fullName evidence="4">Sulfide/dihydroorotate dehydrogenase-like FAD/NAD-binding protein</fullName>
    </submittedName>
</protein>
<keyword evidence="2" id="KW-0479">Metal-binding</keyword>
<evidence type="ECO:0000313" key="4">
    <source>
        <dbReference type="EMBL" id="HIU61016.1"/>
    </source>
</evidence>
<dbReference type="PROSITE" id="PS51384">
    <property type="entry name" value="FAD_FR"/>
    <property type="match status" value="1"/>
</dbReference>
<dbReference type="Pfam" id="PF10418">
    <property type="entry name" value="DHODB_Fe-S_bind"/>
    <property type="match status" value="1"/>
</dbReference>
<keyword evidence="1" id="KW-0274">FAD</keyword>
<dbReference type="PIRSF" id="PIRSF006816">
    <property type="entry name" value="Cyc3_hyd_g"/>
    <property type="match status" value="1"/>
</dbReference>
<dbReference type="InterPro" id="IPR001433">
    <property type="entry name" value="OxRdtase_FAD/NAD-bd"/>
</dbReference>
<dbReference type="SUPFAM" id="SSF63380">
    <property type="entry name" value="Riboflavin synthase domain-like"/>
    <property type="match status" value="1"/>
</dbReference>
<dbReference type="GO" id="GO:0046872">
    <property type="term" value="F:metal ion binding"/>
    <property type="evidence" value="ECO:0007669"/>
    <property type="project" value="UniProtKB-KW"/>
</dbReference>
<proteinExistence type="predicted"/>
<dbReference type="GO" id="GO:0016491">
    <property type="term" value="F:oxidoreductase activity"/>
    <property type="evidence" value="ECO:0007669"/>
    <property type="project" value="InterPro"/>
</dbReference>
<comment type="cofactor">
    <cofactor evidence="2">
        <name>[2Fe-2S] cluster</name>
        <dbReference type="ChEBI" id="CHEBI:190135"/>
    </cofactor>
    <text evidence="2">Binds 1 [2Fe-2S] cluster per subunit.</text>
</comment>
<dbReference type="EMBL" id="DVNF01000188">
    <property type="protein sequence ID" value="HIU61016.1"/>
    <property type="molecule type" value="Genomic_DNA"/>
</dbReference>
<name>A0A9D1MIS0_9FIRM</name>
<dbReference type="Gene3D" id="3.40.50.80">
    <property type="entry name" value="Nucleotide-binding domain of ferredoxin-NADP reductase (FNR) module"/>
    <property type="match status" value="1"/>
</dbReference>
<keyword evidence="2" id="KW-0411">Iron-sulfur</keyword>
<dbReference type="SUPFAM" id="SSF52343">
    <property type="entry name" value="Ferredoxin reductase-like, C-terminal NADP-linked domain"/>
    <property type="match status" value="1"/>
</dbReference>
<comment type="cofactor">
    <cofactor evidence="1">
        <name>FAD</name>
        <dbReference type="ChEBI" id="CHEBI:57692"/>
    </cofactor>
    <text evidence="1">Binds 1 FAD per subunit.</text>
</comment>
<feature type="binding site" evidence="1">
    <location>
        <begin position="62"/>
        <end position="64"/>
    </location>
    <ligand>
        <name>FAD</name>
        <dbReference type="ChEBI" id="CHEBI:57692"/>
    </ligand>
</feature>
<dbReference type="NCBIfam" id="NF004862">
    <property type="entry name" value="PRK06222.1"/>
    <property type="match status" value="1"/>
</dbReference>
<sequence>MFKILDKRQLAENVNEYVIEAPLAAKNAAPGQFVILRVDADGERVPFTIADYDRERGTVTILVQTVGATTYQLAQKNAGDSIADFVGPLGNPTDLSRFEKVLLVGGGIGGAVIHPQAKLLNSLGKAPDVVLGARTKELLLYMDEMRRYSSELFPMTDDGSYGGKGFVTDKVAELIKTRKYDAVLAVGPLPMMAAVCEVTRPSGLKTIVSMNSVMVDGTGMCGCCRVTVGGERKYACVDGPEFDGHLIDFAEARLRQGFYRDQEKEHYCRIRGEVK</sequence>
<reference evidence="4" key="1">
    <citation type="submission" date="2020-10" db="EMBL/GenBank/DDBJ databases">
        <authorList>
            <person name="Gilroy R."/>
        </authorList>
    </citation>
    <scope>NUCLEOTIDE SEQUENCE</scope>
    <source>
        <strain evidence="4">18911</strain>
    </source>
</reference>
<evidence type="ECO:0000256" key="2">
    <source>
        <dbReference type="PIRSR" id="PIRSR006816-2"/>
    </source>
</evidence>
<dbReference type="AlphaFoldDB" id="A0A9D1MIS0"/>
<feature type="binding site" evidence="2">
    <location>
        <position position="221"/>
    </location>
    <ligand>
        <name>[2Fe-2S] cluster</name>
        <dbReference type="ChEBI" id="CHEBI:190135"/>
    </ligand>
</feature>
<feature type="domain" description="FAD-binding FR-type" evidence="3">
    <location>
        <begin position="1"/>
        <end position="95"/>
    </location>
</feature>
<dbReference type="Pfam" id="PF00175">
    <property type="entry name" value="NAD_binding_1"/>
    <property type="match status" value="1"/>
</dbReference>
<feature type="binding site" evidence="2">
    <location>
        <position position="236"/>
    </location>
    <ligand>
        <name>[2Fe-2S] cluster</name>
        <dbReference type="ChEBI" id="CHEBI:190135"/>
    </ligand>
</feature>
<gene>
    <name evidence="4" type="ORF">IAB05_06460</name>
</gene>
<dbReference type="InterPro" id="IPR019480">
    <property type="entry name" value="Dihydroorotate_DH_Fe-S-bd"/>
</dbReference>
<evidence type="ECO:0000256" key="1">
    <source>
        <dbReference type="PIRSR" id="PIRSR006816-1"/>
    </source>
</evidence>
<dbReference type="Gene3D" id="2.40.30.10">
    <property type="entry name" value="Translation factors"/>
    <property type="match status" value="1"/>
</dbReference>
<dbReference type="InterPro" id="IPR012165">
    <property type="entry name" value="Cyt_c3_hydrogenase_gsu"/>
</dbReference>
<dbReference type="GO" id="GO:0050660">
    <property type="term" value="F:flavin adenine dinucleotide binding"/>
    <property type="evidence" value="ECO:0007669"/>
    <property type="project" value="InterPro"/>
</dbReference>
<organism evidence="4 5">
    <name type="scientific">Candidatus Stercoripulliclostridium merdigallinarum</name>
    <dbReference type="NCBI Taxonomy" id="2840951"/>
    <lineage>
        <taxon>Bacteria</taxon>
        <taxon>Bacillati</taxon>
        <taxon>Bacillota</taxon>
        <taxon>Clostridia</taxon>
        <taxon>Eubacteriales</taxon>
        <taxon>Candidatus Stercoripulliclostridium</taxon>
    </lineage>
</organism>
<accession>A0A9D1MIS0</accession>
<dbReference type="PANTHER" id="PTHR43513:SF3">
    <property type="entry name" value="DIHYDROOROTATE DEHYDROGENASE B (NAD(+)), ELECTRON TRANSFER SUBUNIT-RELATED"/>
    <property type="match status" value="1"/>
</dbReference>
<keyword evidence="1" id="KW-0285">Flavoprotein</keyword>
<reference evidence="4" key="2">
    <citation type="journal article" date="2021" name="PeerJ">
        <title>Extensive microbial diversity within the chicken gut microbiome revealed by metagenomics and culture.</title>
        <authorList>
            <person name="Gilroy R."/>
            <person name="Ravi A."/>
            <person name="Getino M."/>
            <person name="Pursley I."/>
            <person name="Horton D.L."/>
            <person name="Alikhan N.F."/>
            <person name="Baker D."/>
            <person name="Gharbi K."/>
            <person name="Hall N."/>
            <person name="Watson M."/>
            <person name="Adriaenssens E.M."/>
            <person name="Foster-Nyarko E."/>
            <person name="Jarju S."/>
            <person name="Secka A."/>
            <person name="Antonio M."/>
            <person name="Oren A."/>
            <person name="Chaudhuri R.R."/>
            <person name="La Ragione R."/>
            <person name="Hildebrand F."/>
            <person name="Pallen M.J."/>
        </authorList>
    </citation>
    <scope>NUCLEOTIDE SEQUENCE</scope>
    <source>
        <strain evidence="4">18911</strain>
    </source>
</reference>
<dbReference type="InterPro" id="IPR039261">
    <property type="entry name" value="FNR_nucleotide-bd"/>
</dbReference>
<dbReference type="InterPro" id="IPR050353">
    <property type="entry name" value="PyrK_electron_transfer"/>
</dbReference>